<evidence type="ECO:0000313" key="2">
    <source>
        <dbReference type="Proteomes" id="UP000830167"/>
    </source>
</evidence>
<protein>
    <submittedName>
        <fullName evidence="1">Uncharacterized protein</fullName>
    </submittedName>
</protein>
<accession>A0ABY4CRG9</accession>
<dbReference type="Proteomes" id="UP000830167">
    <property type="component" value="Chromosome"/>
</dbReference>
<keyword evidence="2" id="KW-1185">Reference proteome</keyword>
<organism evidence="1 2">
    <name type="scientific">Fodinisporobacter ferrooxydans</name>
    <dbReference type="NCBI Taxonomy" id="2901836"/>
    <lineage>
        <taxon>Bacteria</taxon>
        <taxon>Bacillati</taxon>
        <taxon>Bacillota</taxon>
        <taxon>Bacilli</taxon>
        <taxon>Bacillales</taxon>
        <taxon>Alicyclobacillaceae</taxon>
        <taxon>Fodinisporobacter</taxon>
    </lineage>
</organism>
<dbReference type="EMBL" id="CP089291">
    <property type="protein sequence ID" value="UOF92569.1"/>
    <property type="molecule type" value="Genomic_DNA"/>
</dbReference>
<evidence type="ECO:0000313" key="1">
    <source>
        <dbReference type="EMBL" id="UOF92569.1"/>
    </source>
</evidence>
<dbReference type="RefSeq" id="WP_347439237.1">
    <property type="nucleotide sequence ID" value="NZ_CP089291.1"/>
</dbReference>
<proteinExistence type="predicted"/>
<reference evidence="1" key="1">
    <citation type="submission" date="2021-12" db="EMBL/GenBank/DDBJ databases">
        <title>Alicyclobacillaceae gen. nov., sp. nov., isolated from chalcocite enrichment system.</title>
        <authorList>
            <person name="Jiang Z."/>
        </authorList>
    </citation>
    <scope>NUCLEOTIDE SEQUENCE</scope>
    <source>
        <strain evidence="1">MYW30-H2</strain>
    </source>
</reference>
<sequence>MYLGPKHLKLIVLLIQDSPYLAPSSSIKATFKTVPNYSGKLQTDTADPGPWTQSALLGVDGDGDGNWVSTTQWEYQDGVSYSKVEDQLNWTESNKGYSNQEAVGTLDQGSEASYGVVQVNTFSNSNMPYTTSTNGSSTWVQGYTDVFFQVSSSFSASYAGLSISVSSGGQWHQFAVTEAAYDGSVDYSQAQYT</sequence>
<gene>
    <name evidence="1" type="ORF">LSG31_10665</name>
</gene>
<name>A0ABY4CRG9_9BACL</name>